<proteinExistence type="predicted"/>
<evidence type="ECO:0000313" key="1">
    <source>
        <dbReference type="EMBL" id="MED6148079.1"/>
    </source>
</evidence>
<gene>
    <name evidence="1" type="ORF">PIB30_049808</name>
</gene>
<accession>A0ABU6THU3</accession>
<protein>
    <submittedName>
        <fullName evidence="1">Uncharacterized protein</fullName>
    </submittedName>
</protein>
<name>A0ABU6THU3_9FABA</name>
<sequence length="203" mass="22619">MELELQEDGSCRIVVQRRETAGIALLLAPPIWILECCNVAGSAARLHYLFSSLSPIQISFPSRGKNYESTTLIIYITLKRGFPSSDEAGGVDISSDHFRGQIFGRRFYRYVGAVMNSNPAICYKWSVIRPQTSKPHKASAPSIFFLLFVEMLPSIPNLLTVSDKGRNPLCFIISIDVNLNCIEPEYFLSSFPTCSGHLSKFSS</sequence>
<organism evidence="1 2">
    <name type="scientific">Stylosanthes scabra</name>
    <dbReference type="NCBI Taxonomy" id="79078"/>
    <lineage>
        <taxon>Eukaryota</taxon>
        <taxon>Viridiplantae</taxon>
        <taxon>Streptophyta</taxon>
        <taxon>Embryophyta</taxon>
        <taxon>Tracheophyta</taxon>
        <taxon>Spermatophyta</taxon>
        <taxon>Magnoliopsida</taxon>
        <taxon>eudicotyledons</taxon>
        <taxon>Gunneridae</taxon>
        <taxon>Pentapetalae</taxon>
        <taxon>rosids</taxon>
        <taxon>fabids</taxon>
        <taxon>Fabales</taxon>
        <taxon>Fabaceae</taxon>
        <taxon>Papilionoideae</taxon>
        <taxon>50 kb inversion clade</taxon>
        <taxon>dalbergioids sensu lato</taxon>
        <taxon>Dalbergieae</taxon>
        <taxon>Pterocarpus clade</taxon>
        <taxon>Stylosanthes</taxon>
    </lineage>
</organism>
<comment type="caution">
    <text evidence="1">The sequence shown here is derived from an EMBL/GenBank/DDBJ whole genome shotgun (WGS) entry which is preliminary data.</text>
</comment>
<dbReference type="Proteomes" id="UP001341840">
    <property type="component" value="Unassembled WGS sequence"/>
</dbReference>
<reference evidence="1 2" key="1">
    <citation type="journal article" date="2023" name="Plants (Basel)">
        <title>Bridging the Gap: Combining Genomics and Transcriptomics Approaches to Understand Stylosanthes scabra, an Orphan Legume from the Brazilian Caatinga.</title>
        <authorList>
            <person name="Ferreira-Neto J.R.C."/>
            <person name="da Silva M.D."/>
            <person name="Binneck E."/>
            <person name="de Melo N.F."/>
            <person name="da Silva R.H."/>
            <person name="de Melo A.L.T.M."/>
            <person name="Pandolfi V."/>
            <person name="Bustamante F.O."/>
            <person name="Brasileiro-Vidal A.C."/>
            <person name="Benko-Iseppon A.M."/>
        </authorList>
    </citation>
    <scope>NUCLEOTIDE SEQUENCE [LARGE SCALE GENOMIC DNA]</scope>
    <source>
        <tissue evidence="1">Leaves</tissue>
    </source>
</reference>
<evidence type="ECO:0000313" key="2">
    <source>
        <dbReference type="Proteomes" id="UP001341840"/>
    </source>
</evidence>
<dbReference type="EMBL" id="JASCZI010090958">
    <property type="protein sequence ID" value="MED6148079.1"/>
    <property type="molecule type" value="Genomic_DNA"/>
</dbReference>
<keyword evidence="2" id="KW-1185">Reference proteome</keyword>